<feature type="region of interest" description="Disordered" evidence="1">
    <location>
        <begin position="540"/>
        <end position="582"/>
    </location>
</feature>
<dbReference type="SUPFAM" id="SSF82708">
    <property type="entry name" value="R3H domain"/>
    <property type="match status" value="1"/>
</dbReference>
<dbReference type="Gene3D" id="1.10.1520.10">
    <property type="entry name" value="Ribonuclease III domain"/>
    <property type="match status" value="1"/>
</dbReference>
<name>A0A8K1CGC8_PYTOL</name>
<feature type="compositionally biased region" description="Basic residues" evidence="1">
    <location>
        <begin position="8"/>
        <end position="17"/>
    </location>
</feature>
<proteinExistence type="predicted"/>
<dbReference type="InterPro" id="IPR036867">
    <property type="entry name" value="R3H_dom_sf"/>
</dbReference>
<reference evidence="2" key="1">
    <citation type="submission" date="2019-03" db="EMBL/GenBank/DDBJ databases">
        <title>Long read genome sequence of the mycoparasitic Pythium oligandrum ATCC 38472 isolated from sugarbeet rhizosphere.</title>
        <authorList>
            <person name="Gaulin E."/>
        </authorList>
    </citation>
    <scope>NUCLEOTIDE SEQUENCE</scope>
    <source>
        <strain evidence="2">ATCC 38472_TT</strain>
    </source>
</reference>
<dbReference type="SUPFAM" id="SSF69065">
    <property type="entry name" value="RNase III domain-like"/>
    <property type="match status" value="1"/>
</dbReference>
<accession>A0A8K1CGC8</accession>
<evidence type="ECO:0000313" key="3">
    <source>
        <dbReference type="Proteomes" id="UP000794436"/>
    </source>
</evidence>
<dbReference type="InterPro" id="IPR036389">
    <property type="entry name" value="RNase_III_sf"/>
</dbReference>
<comment type="caution">
    <text evidence="2">The sequence shown here is derived from an EMBL/GenBank/DDBJ whole genome shotgun (WGS) entry which is preliminary data.</text>
</comment>
<keyword evidence="3" id="KW-1185">Reference proteome</keyword>
<evidence type="ECO:0008006" key="4">
    <source>
        <dbReference type="Google" id="ProtNLM"/>
    </source>
</evidence>
<feature type="compositionally biased region" description="Basic and acidic residues" evidence="1">
    <location>
        <begin position="569"/>
        <end position="578"/>
    </location>
</feature>
<dbReference type="GO" id="GO:0006396">
    <property type="term" value="P:RNA processing"/>
    <property type="evidence" value="ECO:0007669"/>
    <property type="project" value="InterPro"/>
</dbReference>
<feature type="region of interest" description="Disordered" evidence="1">
    <location>
        <begin position="1"/>
        <end position="42"/>
    </location>
</feature>
<dbReference type="GO" id="GO:0003676">
    <property type="term" value="F:nucleic acid binding"/>
    <property type="evidence" value="ECO:0007669"/>
    <property type="project" value="InterPro"/>
</dbReference>
<dbReference type="Proteomes" id="UP000794436">
    <property type="component" value="Unassembled WGS sequence"/>
</dbReference>
<gene>
    <name evidence="2" type="ORF">Poli38472_009814</name>
</gene>
<organism evidence="2 3">
    <name type="scientific">Pythium oligandrum</name>
    <name type="common">Mycoparasitic fungus</name>
    <dbReference type="NCBI Taxonomy" id="41045"/>
    <lineage>
        <taxon>Eukaryota</taxon>
        <taxon>Sar</taxon>
        <taxon>Stramenopiles</taxon>
        <taxon>Oomycota</taxon>
        <taxon>Peronosporomycetes</taxon>
        <taxon>Pythiales</taxon>
        <taxon>Pythiaceae</taxon>
        <taxon>Pythium</taxon>
    </lineage>
</organism>
<dbReference type="OrthoDB" id="75169at2759"/>
<evidence type="ECO:0000256" key="1">
    <source>
        <dbReference type="SAM" id="MobiDB-lite"/>
    </source>
</evidence>
<evidence type="ECO:0000313" key="2">
    <source>
        <dbReference type="EMBL" id="TMW62321.1"/>
    </source>
</evidence>
<sequence>MRVSSGKHGPKRVKKARGGASARQKMRTTSRGKNSTGMTMQVAKKRRMDDAAAGNNKRMAHGPRLDFLDDFAAMRSLESGEHASRLTEVYEWVGDAVIGELVARCLLSQFHSAPLSARVFRNLRLGAVTNQNLAAVYEDMGYQRRTFEARKRKMKEKADIVEAIAGELVVRLEIQKSDDRMCSQLREHLDGIVACMLQQHFGERRRVHQRAVLAGPLQESFNAFACLPQEHLDEETGELVVLDGAMNAFEEQIARDSKSEGSEQKSFADLIEECAFDDKHVRSEATATNSFHGYAGDTSAAPLDLGDVLSAFEPGLQAVVASICRHIHAKLRLLSTGHVLLESREIFDVFKIYGMTLLAERVSLALAFPSLSARFGKLSAVSLSPSSLTTQRQNVLCMSNMAQCAAMLGIGNHAAASSLDRSQRWDEDRLLANSLRAFVGYHSAIAQENEAASVADDVAFLLQTLAQSDHSSRYPAQVPRRETLRVLPSAVRVTGEFMTSRVCDDLHQPGERPQAPSAPTLVLRRCDSDTAENLFETLAKQQAQREQQARRKSEDSSETFARRRKRKRSECDGEDRSNMSKPSANLTRFTHRRFLFCLEELVVLFAQRKTEECRVKMTAFESDLEPCAGEFFRKWEVSTSTLTLAMRDSFYRLLLHDLCHFHELASTSKNTRDGTRITQLRLPVHYTWAKVARRVTVEDEATG</sequence>
<dbReference type="GO" id="GO:0004525">
    <property type="term" value="F:ribonuclease III activity"/>
    <property type="evidence" value="ECO:0007669"/>
    <property type="project" value="InterPro"/>
</dbReference>
<dbReference type="AlphaFoldDB" id="A0A8K1CGC8"/>
<protein>
    <recommendedName>
        <fullName evidence="4">RNase III domain-containing protein</fullName>
    </recommendedName>
</protein>
<dbReference type="EMBL" id="SPLM01000074">
    <property type="protein sequence ID" value="TMW62321.1"/>
    <property type="molecule type" value="Genomic_DNA"/>
</dbReference>